<sequence>MSRRSIRLALQSPPAPRTGLSFTLAYAGAALIAPRSPPAACKRVLRPLPLALWVPLALAAWCVPMAQAAGPLPQGGAFVRGQGAMTSGTASLTIDQSSTRGVIDWHSFSIGNGNTVAFNNGSGATLNRVTGGDPSSILGKLTATGSLYLINPQGILVGPSGVVSTGGRFVASTLGICNDAFINDSDALTLSGKSDASVINLGRISSSGGDVFLIARQAVVNAGTVKAPGGTVELAAGETVLLQDSASSRQVFVQAGSHGTVVNEGRLKAAQVSLQAADGNVYALAGGGTRIRATGTANRDGHVWLIADSGLVRQQGRIAATNANGSGGTVDTQAAQLAFGRHAAVHAGQWNLSTPAFTIDDAAARTLQRSLNAGTSVNVATTGGNGATGDLGIASSLRWQGPATLTLAAYRNVSVTTGTTIANDGAGNLKLRADASGLDNGGSVANRGTIDWSRSTGIVSALYDMTGSYSAGNILSGKAWTAPQDSGLVTQVTGYQLVNSLADLEKIPLDPAGIYALGKDIDVSPPSGTLYTPIGIYPNPFAGQFDGMGHSISNLTILASSSGSGTEVGLFAVIDTAGVVRNVSVQGNVSGPATSGNVSGGSEGILAGTNLGTIAAVHTSGRVVGPAPVGLGGISTGGLVGFTSGDSTITRSSSSADVVSPSGYTGGLVGDNHGVIRQSFASGNVEATGATQSGVMFGGSAGGLVGYNNASTITQSYATGVVSSPIQAYVGALVGANFFSTIEQSFATGRVQVPGGGAGIASVNYGPTAIITGDVFWDRQTTGATVAVLVLANGAQAGSAQGLTTAQMSMPSSFGPTYDFGPHGIWAMPPGGTHPVLRWQLGH</sequence>
<dbReference type="SUPFAM" id="SSF51126">
    <property type="entry name" value="Pectin lyase-like"/>
    <property type="match status" value="2"/>
</dbReference>
<dbReference type="PANTHER" id="PTHR12338:SF5">
    <property type="entry name" value="ANTIGEN 43-RELATED"/>
    <property type="match status" value="1"/>
</dbReference>
<dbReference type="InterPro" id="IPR011050">
    <property type="entry name" value="Pectin_lyase_fold/virulence"/>
</dbReference>
<evidence type="ECO:0000313" key="2">
    <source>
        <dbReference type="EMBL" id="CAB3810919.1"/>
    </source>
</evidence>
<dbReference type="NCBIfam" id="TIGR01901">
    <property type="entry name" value="adhes_NPXG"/>
    <property type="match status" value="1"/>
</dbReference>
<dbReference type="AlphaFoldDB" id="A0A6J5H2I2"/>
<dbReference type="Proteomes" id="UP000494252">
    <property type="component" value="Unassembled WGS sequence"/>
</dbReference>
<dbReference type="SMART" id="SM00912">
    <property type="entry name" value="Haemagg_act"/>
    <property type="match status" value="1"/>
</dbReference>
<dbReference type="PANTHER" id="PTHR12338">
    <property type="entry name" value="AUTOTRANSPORTER"/>
    <property type="match status" value="1"/>
</dbReference>
<keyword evidence="3" id="KW-1185">Reference proteome</keyword>
<dbReference type="Gene3D" id="2.160.20.10">
    <property type="entry name" value="Single-stranded right-handed beta-helix, Pectin lyase-like"/>
    <property type="match status" value="1"/>
</dbReference>
<organism evidence="2 3">
    <name type="scientific">Paraburkholderia fynbosensis</name>
    <dbReference type="NCBI Taxonomy" id="1200993"/>
    <lineage>
        <taxon>Bacteria</taxon>
        <taxon>Pseudomonadati</taxon>
        <taxon>Pseudomonadota</taxon>
        <taxon>Betaproteobacteria</taxon>
        <taxon>Burkholderiales</taxon>
        <taxon>Burkholderiaceae</taxon>
        <taxon>Paraburkholderia</taxon>
    </lineage>
</organism>
<feature type="domain" description="Filamentous haemagglutinin FhaB/tRNA nuclease CdiA-like TPS" evidence="1">
    <location>
        <begin position="69"/>
        <end position="180"/>
    </location>
</feature>
<name>A0A6J5H2I2_9BURK</name>
<dbReference type="EMBL" id="CADIKI010000056">
    <property type="protein sequence ID" value="CAB3810919.1"/>
    <property type="molecule type" value="Genomic_DNA"/>
</dbReference>
<protein>
    <recommendedName>
        <fullName evidence="1">Filamentous haemagglutinin FhaB/tRNA nuclease CdiA-like TPS domain-containing protein</fullName>
    </recommendedName>
</protein>
<dbReference type="Pfam" id="PF05860">
    <property type="entry name" value="TPS"/>
    <property type="match status" value="1"/>
</dbReference>
<dbReference type="InterPro" id="IPR008638">
    <property type="entry name" value="FhaB/CdiA-like_TPS"/>
</dbReference>
<gene>
    <name evidence="2" type="ORF">LMG27177_07597</name>
</gene>
<evidence type="ECO:0000259" key="1">
    <source>
        <dbReference type="SMART" id="SM00912"/>
    </source>
</evidence>
<proteinExistence type="predicted"/>
<accession>A0A6J5H2I2</accession>
<dbReference type="InterPro" id="IPR012334">
    <property type="entry name" value="Pectin_lyas_fold"/>
</dbReference>
<dbReference type="InterPro" id="IPR050909">
    <property type="entry name" value="Bact_Autotransporter_VF"/>
</dbReference>
<dbReference type="Gene3D" id="2.160.20.110">
    <property type="match status" value="1"/>
</dbReference>
<reference evidence="2 3" key="1">
    <citation type="submission" date="2020-04" db="EMBL/GenBank/DDBJ databases">
        <authorList>
            <person name="De Canck E."/>
        </authorList>
    </citation>
    <scope>NUCLEOTIDE SEQUENCE [LARGE SCALE GENOMIC DNA]</scope>
    <source>
        <strain evidence="2 3">LMG 27177</strain>
    </source>
</reference>
<evidence type="ECO:0000313" key="3">
    <source>
        <dbReference type="Proteomes" id="UP000494252"/>
    </source>
</evidence>